<keyword evidence="2" id="KW-1185">Reference proteome</keyword>
<evidence type="ECO:0008006" key="3">
    <source>
        <dbReference type="Google" id="ProtNLM"/>
    </source>
</evidence>
<dbReference type="AlphaFoldDB" id="A0A7Z0WCU2"/>
<dbReference type="Proteomes" id="UP000185696">
    <property type="component" value="Unassembled WGS sequence"/>
</dbReference>
<gene>
    <name evidence="1" type="ORF">BLA60_40835</name>
</gene>
<accession>A0A7Z0WCU2</accession>
<sequence>MGVPAPLLGFHSSPAGSVHGEEVGWVDRRDFFGAVAAITLGAGLHPELERIEALLPVRSDPAPPRRIGASDVEAIQETTEAFRQSDYRHGGGLSRAAAVAQLGYVLKLQDSLCSDQVHAQLLLATADLAMAAAWMTYDVEQHEAARRLWMIALDTARRADHPFAVDLTVILLLDLAHQALHLDRPDEALRLVQLAATTATTRRYPVSASTRSYIAATLAWCHASLGDAEACWRALGDAEQSYADADPTNAPPWAANVTSAEIAAQHGHSYYLLARAEPGHAPKAVEHLRVAVDGFGSAYARSRAVNLPGLAGSYFYVGDVDAAVATGHEAVTEIGTLSSKRAYARLAVLDDAAARFAADSAVADLRERIRRVSATADSGPAGHRGVI</sequence>
<name>A0A7Z0WCU2_9PSEU</name>
<organism evidence="1 2">
    <name type="scientific">Actinophytocola xinjiangensis</name>
    <dbReference type="NCBI Taxonomy" id="485602"/>
    <lineage>
        <taxon>Bacteria</taxon>
        <taxon>Bacillati</taxon>
        <taxon>Actinomycetota</taxon>
        <taxon>Actinomycetes</taxon>
        <taxon>Pseudonocardiales</taxon>
        <taxon>Pseudonocardiaceae</taxon>
    </lineage>
</organism>
<dbReference type="OrthoDB" id="3213425at2"/>
<dbReference type="EMBL" id="MSIF01000044">
    <property type="protein sequence ID" value="OLF04459.1"/>
    <property type="molecule type" value="Genomic_DNA"/>
</dbReference>
<comment type="caution">
    <text evidence="1">The sequence shown here is derived from an EMBL/GenBank/DDBJ whole genome shotgun (WGS) entry which is preliminary data.</text>
</comment>
<evidence type="ECO:0000313" key="2">
    <source>
        <dbReference type="Proteomes" id="UP000185696"/>
    </source>
</evidence>
<evidence type="ECO:0000313" key="1">
    <source>
        <dbReference type="EMBL" id="OLF04459.1"/>
    </source>
</evidence>
<reference evidence="1 2" key="1">
    <citation type="submission" date="2016-12" db="EMBL/GenBank/DDBJ databases">
        <title>The draft genome sequence of Actinophytocola xinjiangensis.</title>
        <authorList>
            <person name="Wang W."/>
            <person name="Yuan L."/>
        </authorList>
    </citation>
    <scope>NUCLEOTIDE SEQUENCE [LARGE SCALE GENOMIC DNA]</scope>
    <source>
        <strain evidence="1 2">CGMCC 4.4663</strain>
    </source>
</reference>
<proteinExistence type="predicted"/>
<protein>
    <recommendedName>
        <fullName evidence="3">Transcriptional regulator</fullName>
    </recommendedName>
</protein>